<keyword evidence="5" id="KW-0547">Nucleotide-binding</keyword>
<keyword evidence="4" id="KW-1003">Cell membrane</keyword>
<evidence type="ECO:0000259" key="8">
    <source>
        <dbReference type="Pfam" id="PF08352"/>
    </source>
</evidence>
<dbReference type="EMBL" id="JAVTLL010000014">
    <property type="protein sequence ID" value="MDT7843425.1"/>
    <property type="molecule type" value="Genomic_DNA"/>
</dbReference>
<gene>
    <name evidence="9" type="ORF">RQC66_22130</name>
</gene>
<dbReference type="Proteomes" id="UP001257948">
    <property type="component" value="Unassembled WGS sequence"/>
</dbReference>
<dbReference type="InterPro" id="IPR013563">
    <property type="entry name" value="Oligopep_ABC_C"/>
</dbReference>
<dbReference type="SUPFAM" id="SSF52540">
    <property type="entry name" value="P-loop containing nucleoside triphosphate hydrolases"/>
    <property type="match status" value="1"/>
</dbReference>
<comment type="similarity">
    <text evidence="2">Belongs to the ABC transporter superfamily.</text>
</comment>
<dbReference type="Gene3D" id="3.40.50.300">
    <property type="entry name" value="P-loop containing nucleotide triphosphate hydrolases"/>
    <property type="match status" value="1"/>
</dbReference>
<comment type="subcellular location">
    <subcellularLocation>
        <location evidence="1">Membrane</location>
    </subcellularLocation>
</comment>
<keyword evidence="7" id="KW-0472">Membrane</keyword>
<reference evidence="10" key="1">
    <citation type="submission" date="2023-07" db="EMBL/GenBank/DDBJ databases">
        <title>Draft genome sequence of the endophytic actinobacterium Streptomyces justiciae WPN32, a potential antibiotic producer.</title>
        <authorList>
            <person name="Yasawong M."/>
            <person name="Pana W."/>
            <person name="Ganta P."/>
            <person name="Santapan N."/>
            <person name="Songngamsuk T."/>
            <person name="Phatcharaharikarn M."/>
            <person name="Kerdtoob S."/>
            <person name="Nantapong N."/>
        </authorList>
    </citation>
    <scope>NUCLEOTIDE SEQUENCE [LARGE SCALE GENOMIC DNA]</scope>
    <source>
        <strain evidence="10">WPN32</strain>
    </source>
</reference>
<evidence type="ECO:0000256" key="3">
    <source>
        <dbReference type="ARBA" id="ARBA00022448"/>
    </source>
</evidence>
<sequence>MAIILITHDLGVVADTCDRAIVMEQGRIVEEGSIDNIFYRPQHSYTRTLIASTPSIVRTEGRIA</sequence>
<proteinExistence type="inferred from homology"/>
<keyword evidence="10" id="KW-1185">Reference proteome</keyword>
<dbReference type="RefSeq" id="WP_314202973.1">
    <property type="nucleotide sequence ID" value="NZ_JAVTLL010000014.1"/>
</dbReference>
<dbReference type="InterPro" id="IPR050388">
    <property type="entry name" value="ABC_Ni/Peptide_Import"/>
</dbReference>
<name>A0ABU3LW12_9ACTN</name>
<protein>
    <recommendedName>
        <fullName evidence="8">Oligopeptide/dipeptide ABC transporter C-terminal domain-containing protein</fullName>
    </recommendedName>
</protein>
<feature type="domain" description="Oligopeptide/dipeptide ABC transporter C-terminal" evidence="8">
    <location>
        <begin position="29"/>
        <end position="60"/>
    </location>
</feature>
<evidence type="ECO:0000256" key="6">
    <source>
        <dbReference type="ARBA" id="ARBA00022840"/>
    </source>
</evidence>
<dbReference type="Pfam" id="PF08352">
    <property type="entry name" value="oligo_HPY"/>
    <property type="match status" value="1"/>
</dbReference>
<keyword evidence="6" id="KW-0067">ATP-binding</keyword>
<accession>A0ABU3LW12</accession>
<evidence type="ECO:0000256" key="2">
    <source>
        <dbReference type="ARBA" id="ARBA00005417"/>
    </source>
</evidence>
<evidence type="ECO:0000256" key="5">
    <source>
        <dbReference type="ARBA" id="ARBA00022741"/>
    </source>
</evidence>
<dbReference type="InterPro" id="IPR027417">
    <property type="entry name" value="P-loop_NTPase"/>
</dbReference>
<evidence type="ECO:0000256" key="7">
    <source>
        <dbReference type="ARBA" id="ARBA00023136"/>
    </source>
</evidence>
<evidence type="ECO:0000313" key="10">
    <source>
        <dbReference type="Proteomes" id="UP001257948"/>
    </source>
</evidence>
<comment type="caution">
    <text evidence="9">The sequence shown here is derived from an EMBL/GenBank/DDBJ whole genome shotgun (WGS) entry which is preliminary data.</text>
</comment>
<evidence type="ECO:0000256" key="1">
    <source>
        <dbReference type="ARBA" id="ARBA00004370"/>
    </source>
</evidence>
<evidence type="ECO:0000313" key="9">
    <source>
        <dbReference type="EMBL" id="MDT7843425.1"/>
    </source>
</evidence>
<organism evidence="9 10">
    <name type="scientific">Streptomyces justiciae</name>
    <dbReference type="NCBI Taxonomy" id="2780140"/>
    <lineage>
        <taxon>Bacteria</taxon>
        <taxon>Bacillati</taxon>
        <taxon>Actinomycetota</taxon>
        <taxon>Actinomycetes</taxon>
        <taxon>Kitasatosporales</taxon>
        <taxon>Streptomycetaceae</taxon>
        <taxon>Streptomyces</taxon>
    </lineage>
</organism>
<evidence type="ECO:0000256" key="4">
    <source>
        <dbReference type="ARBA" id="ARBA00022475"/>
    </source>
</evidence>
<dbReference type="PANTHER" id="PTHR43297">
    <property type="entry name" value="OLIGOPEPTIDE TRANSPORT ATP-BINDING PROTEIN APPD"/>
    <property type="match status" value="1"/>
</dbReference>
<keyword evidence="3" id="KW-0813">Transport</keyword>
<dbReference type="PANTHER" id="PTHR43297:SF2">
    <property type="entry name" value="DIPEPTIDE TRANSPORT ATP-BINDING PROTEIN DPPD"/>
    <property type="match status" value="1"/>
</dbReference>